<dbReference type="EMBL" id="MU001501">
    <property type="protein sequence ID" value="KAF2443968.1"/>
    <property type="molecule type" value="Genomic_DNA"/>
</dbReference>
<dbReference type="Gene3D" id="3.30.710.10">
    <property type="entry name" value="Potassium Channel Kv1.1, Chain A"/>
    <property type="match status" value="1"/>
</dbReference>
<gene>
    <name evidence="2" type="ORF">P171DRAFT_521374</name>
</gene>
<dbReference type="Proteomes" id="UP000799764">
    <property type="component" value="Unassembled WGS sequence"/>
</dbReference>
<keyword evidence="3" id="KW-1185">Reference proteome</keyword>
<sequence>MAPARRDGHTNSDLDPTSRVYTLVVHDGEHRLHVHESILCQSSEFLKAAVKSEWKTLRENQNEIDLTDDHIDLFKVYVHWLHNKDQRLVLLRKHVSGVTYEEEIDQFFAAELYAFGEKILDRAFSDAVFKFGFTSKIGTYTPYQQKLCGEVAAILCEAAPEVSFVQTFVIYYFL</sequence>
<dbReference type="CDD" id="cd18186">
    <property type="entry name" value="BTB_POZ_ZBTB_KLHL-like"/>
    <property type="match status" value="1"/>
</dbReference>
<dbReference type="Pfam" id="PF00651">
    <property type="entry name" value="BTB"/>
    <property type="match status" value="1"/>
</dbReference>
<evidence type="ECO:0000313" key="2">
    <source>
        <dbReference type="EMBL" id="KAF2443968.1"/>
    </source>
</evidence>
<feature type="domain" description="BTB" evidence="1">
    <location>
        <begin position="22"/>
        <end position="82"/>
    </location>
</feature>
<proteinExistence type="predicted"/>
<dbReference type="SUPFAM" id="SSF54695">
    <property type="entry name" value="POZ domain"/>
    <property type="match status" value="1"/>
</dbReference>
<dbReference type="AlphaFoldDB" id="A0A9P4PIK1"/>
<dbReference type="PANTHER" id="PTHR47843">
    <property type="entry name" value="BTB DOMAIN-CONTAINING PROTEIN-RELATED"/>
    <property type="match status" value="1"/>
</dbReference>
<dbReference type="InterPro" id="IPR000210">
    <property type="entry name" value="BTB/POZ_dom"/>
</dbReference>
<accession>A0A9P4PIK1</accession>
<evidence type="ECO:0000259" key="1">
    <source>
        <dbReference type="Pfam" id="PF00651"/>
    </source>
</evidence>
<name>A0A9P4PIK1_9PLEO</name>
<reference evidence="2" key="1">
    <citation type="journal article" date="2020" name="Stud. Mycol.">
        <title>101 Dothideomycetes genomes: a test case for predicting lifestyles and emergence of pathogens.</title>
        <authorList>
            <person name="Haridas S."/>
            <person name="Albert R."/>
            <person name="Binder M."/>
            <person name="Bloem J."/>
            <person name="Labutti K."/>
            <person name="Salamov A."/>
            <person name="Andreopoulos B."/>
            <person name="Baker S."/>
            <person name="Barry K."/>
            <person name="Bills G."/>
            <person name="Bluhm B."/>
            <person name="Cannon C."/>
            <person name="Castanera R."/>
            <person name="Culley D."/>
            <person name="Daum C."/>
            <person name="Ezra D."/>
            <person name="Gonzalez J."/>
            <person name="Henrissat B."/>
            <person name="Kuo A."/>
            <person name="Liang C."/>
            <person name="Lipzen A."/>
            <person name="Lutzoni F."/>
            <person name="Magnuson J."/>
            <person name="Mondo S."/>
            <person name="Nolan M."/>
            <person name="Ohm R."/>
            <person name="Pangilinan J."/>
            <person name="Park H.-J."/>
            <person name="Ramirez L."/>
            <person name="Alfaro M."/>
            <person name="Sun H."/>
            <person name="Tritt A."/>
            <person name="Yoshinaga Y."/>
            <person name="Zwiers L.-H."/>
            <person name="Turgeon B."/>
            <person name="Goodwin S."/>
            <person name="Spatafora J."/>
            <person name="Crous P."/>
            <person name="Grigoriev I."/>
        </authorList>
    </citation>
    <scope>NUCLEOTIDE SEQUENCE</scope>
    <source>
        <strain evidence="2">CBS 690.94</strain>
    </source>
</reference>
<organism evidence="2 3">
    <name type="scientific">Karstenula rhodostoma CBS 690.94</name>
    <dbReference type="NCBI Taxonomy" id="1392251"/>
    <lineage>
        <taxon>Eukaryota</taxon>
        <taxon>Fungi</taxon>
        <taxon>Dikarya</taxon>
        <taxon>Ascomycota</taxon>
        <taxon>Pezizomycotina</taxon>
        <taxon>Dothideomycetes</taxon>
        <taxon>Pleosporomycetidae</taxon>
        <taxon>Pleosporales</taxon>
        <taxon>Massarineae</taxon>
        <taxon>Didymosphaeriaceae</taxon>
        <taxon>Karstenula</taxon>
    </lineage>
</organism>
<comment type="caution">
    <text evidence="2">The sequence shown here is derived from an EMBL/GenBank/DDBJ whole genome shotgun (WGS) entry which is preliminary data.</text>
</comment>
<protein>
    <recommendedName>
        <fullName evidence="1">BTB domain-containing protein</fullName>
    </recommendedName>
</protein>
<evidence type="ECO:0000313" key="3">
    <source>
        <dbReference type="Proteomes" id="UP000799764"/>
    </source>
</evidence>
<dbReference type="PANTHER" id="PTHR47843:SF2">
    <property type="entry name" value="BTB DOMAIN-CONTAINING PROTEIN"/>
    <property type="match status" value="1"/>
</dbReference>
<dbReference type="OrthoDB" id="3774232at2759"/>
<dbReference type="InterPro" id="IPR011333">
    <property type="entry name" value="SKP1/BTB/POZ_sf"/>
</dbReference>